<name>A0ABN3TR45_9ACTN</name>
<organism evidence="2 3">
    <name type="scientific">Streptomyces luteosporeus</name>
    <dbReference type="NCBI Taxonomy" id="173856"/>
    <lineage>
        <taxon>Bacteria</taxon>
        <taxon>Bacillati</taxon>
        <taxon>Actinomycetota</taxon>
        <taxon>Actinomycetes</taxon>
        <taxon>Kitasatosporales</taxon>
        <taxon>Streptomycetaceae</taxon>
        <taxon>Streptomyces</taxon>
    </lineage>
</organism>
<feature type="region of interest" description="Disordered" evidence="1">
    <location>
        <begin position="1"/>
        <end position="57"/>
    </location>
</feature>
<dbReference type="EMBL" id="BAAASL010000009">
    <property type="protein sequence ID" value="GAA2716774.1"/>
    <property type="molecule type" value="Genomic_DNA"/>
</dbReference>
<proteinExistence type="predicted"/>
<evidence type="ECO:0000256" key="1">
    <source>
        <dbReference type="SAM" id="MobiDB-lite"/>
    </source>
</evidence>
<evidence type="ECO:0000313" key="3">
    <source>
        <dbReference type="Proteomes" id="UP001500886"/>
    </source>
</evidence>
<accession>A0ABN3TR45</accession>
<feature type="compositionally biased region" description="Basic and acidic residues" evidence="1">
    <location>
        <begin position="11"/>
        <end position="40"/>
    </location>
</feature>
<keyword evidence="3" id="KW-1185">Reference proteome</keyword>
<comment type="caution">
    <text evidence="2">The sequence shown here is derived from an EMBL/GenBank/DDBJ whole genome shotgun (WGS) entry which is preliminary data.</text>
</comment>
<protein>
    <submittedName>
        <fullName evidence="2">Uncharacterized protein</fullName>
    </submittedName>
</protein>
<reference evidence="2 3" key="1">
    <citation type="journal article" date="2019" name="Int. J. Syst. Evol. Microbiol.">
        <title>The Global Catalogue of Microorganisms (GCM) 10K type strain sequencing project: providing services to taxonomists for standard genome sequencing and annotation.</title>
        <authorList>
            <consortium name="The Broad Institute Genomics Platform"/>
            <consortium name="The Broad Institute Genome Sequencing Center for Infectious Disease"/>
            <person name="Wu L."/>
            <person name="Ma J."/>
        </authorList>
    </citation>
    <scope>NUCLEOTIDE SEQUENCE [LARGE SCALE GENOMIC DNA]</scope>
    <source>
        <strain evidence="2 3">JCM 4542</strain>
    </source>
</reference>
<feature type="compositionally biased region" description="Basic residues" evidence="1">
    <location>
        <begin position="1"/>
        <end position="10"/>
    </location>
</feature>
<gene>
    <name evidence="2" type="ORF">GCM10010315_28530</name>
</gene>
<dbReference type="Proteomes" id="UP001500886">
    <property type="component" value="Unassembled WGS sequence"/>
</dbReference>
<sequence length="57" mass="6906">MAGLWKKRHRDVHEPTAEERERQERAAKAENDREMARGEIYKPPPERNVLGWDHRRD</sequence>
<evidence type="ECO:0000313" key="2">
    <source>
        <dbReference type="EMBL" id="GAA2716774.1"/>
    </source>
</evidence>